<accession>K0F7T5</accession>
<sequence length="107" mass="11581">MAPGKVSRAHYHARSEIIVLCLQGRAVTLIGAELTPYVHGPGDFVYIPEGVVHVAVNLSETEDLVAVEMRTDPMFNDDVVLTPEHDGAVAEVVARLRREFSMVGAGL</sequence>
<dbReference type="AlphaFoldDB" id="K0F7T5"/>
<protein>
    <submittedName>
        <fullName evidence="2">Cupin 2 barrel domain-containing protein</fullName>
    </submittedName>
</protein>
<dbReference type="Gene3D" id="2.60.120.10">
    <property type="entry name" value="Jelly Rolls"/>
    <property type="match status" value="1"/>
</dbReference>
<dbReference type="InterPro" id="IPR011051">
    <property type="entry name" value="RmlC_Cupin_sf"/>
</dbReference>
<evidence type="ECO:0000313" key="3">
    <source>
        <dbReference type="Proteomes" id="UP000006304"/>
    </source>
</evidence>
<dbReference type="InterPro" id="IPR014710">
    <property type="entry name" value="RmlC-like_jellyroll"/>
</dbReference>
<evidence type="ECO:0000259" key="1">
    <source>
        <dbReference type="Pfam" id="PF07883"/>
    </source>
</evidence>
<name>K0F7T5_NOCB7</name>
<evidence type="ECO:0000313" key="2">
    <source>
        <dbReference type="EMBL" id="AFU05435.1"/>
    </source>
</evidence>
<dbReference type="HOGENOM" id="CLU_2207270_0_0_11"/>
<gene>
    <name evidence="2" type="ORF">O3I_037440</name>
</gene>
<feature type="domain" description="Cupin type-2" evidence="1">
    <location>
        <begin position="1"/>
        <end position="66"/>
    </location>
</feature>
<reference evidence="2 3" key="1">
    <citation type="journal article" date="2012" name="J. Bacteriol.">
        <title>Complete genome sequence of Nocardia brasiliensis HUJEG-1.</title>
        <authorList>
            <person name="Vera-Cabrera L."/>
            <person name="Ortiz-Lopez R."/>
            <person name="Elizondo-Gonzalez R."/>
            <person name="Perez-Maya A.A."/>
            <person name="Ocampo-Candiani J."/>
        </authorList>
    </citation>
    <scope>NUCLEOTIDE SEQUENCE [LARGE SCALE GENOMIC DNA]</scope>
    <source>
        <strain evidence="3">ATCC 700358</strain>
    </source>
</reference>
<dbReference type="Pfam" id="PF07883">
    <property type="entry name" value="Cupin_2"/>
    <property type="match status" value="1"/>
</dbReference>
<proteinExistence type="predicted"/>
<dbReference type="eggNOG" id="COG4101">
    <property type="taxonomic scope" value="Bacteria"/>
</dbReference>
<keyword evidence="3" id="KW-1185">Reference proteome</keyword>
<dbReference type="Proteomes" id="UP000006304">
    <property type="component" value="Chromosome"/>
</dbReference>
<dbReference type="InterPro" id="IPR013096">
    <property type="entry name" value="Cupin_2"/>
</dbReference>
<organism evidence="2 3">
    <name type="scientific">Nocardia brasiliensis (strain ATCC 700358 / HUJEG-1)</name>
    <dbReference type="NCBI Taxonomy" id="1133849"/>
    <lineage>
        <taxon>Bacteria</taxon>
        <taxon>Bacillati</taxon>
        <taxon>Actinomycetota</taxon>
        <taxon>Actinomycetes</taxon>
        <taxon>Mycobacteriales</taxon>
        <taxon>Nocardiaceae</taxon>
        <taxon>Nocardia</taxon>
    </lineage>
</organism>
<dbReference type="SUPFAM" id="SSF51182">
    <property type="entry name" value="RmlC-like cupins"/>
    <property type="match status" value="1"/>
</dbReference>
<dbReference type="EMBL" id="CP003876">
    <property type="protein sequence ID" value="AFU05435.1"/>
    <property type="molecule type" value="Genomic_DNA"/>
</dbReference>
<dbReference type="STRING" id="1133849.O3I_037440"/>
<dbReference type="KEGG" id="nbr:O3I_037440"/>